<gene>
    <name evidence="1" type="ORF">C1H46_003819</name>
</gene>
<sequence length="92" mass="10640">MESRVSNLKTKIDEFKTSQDKFRNKFKTTQDLILLQLQFLMAKYSCESSAATSVHQPFIKMTSPISLVKSNQVILKLQSFPEEKIRAREKAD</sequence>
<dbReference type="Proteomes" id="UP000315295">
    <property type="component" value="Unassembled WGS sequence"/>
</dbReference>
<evidence type="ECO:0000313" key="1">
    <source>
        <dbReference type="EMBL" id="TQE10581.1"/>
    </source>
</evidence>
<dbReference type="EMBL" id="VIEB01000039">
    <property type="protein sequence ID" value="TQE10581.1"/>
    <property type="molecule type" value="Genomic_DNA"/>
</dbReference>
<proteinExistence type="predicted"/>
<keyword evidence="2" id="KW-1185">Reference proteome</keyword>
<evidence type="ECO:0000313" key="2">
    <source>
        <dbReference type="Proteomes" id="UP000315295"/>
    </source>
</evidence>
<comment type="caution">
    <text evidence="1">The sequence shown here is derived from an EMBL/GenBank/DDBJ whole genome shotgun (WGS) entry which is preliminary data.</text>
</comment>
<protein>
    <submittedName>
        <fullName evidence="1">Uncharacterized protein</fullName>
    </submittedName>
</protein>
<accession>A0A540NHR5</accession>
<reference evidence="1 2" key="1">
    <citation type="journal article" date="2019" name="G3 (Bethesda)">
        <title>Sequencing of a Wild Apple (Malus baccata) Genome Unravels the Differences Between Cultivated and Wild Apple Species Regarding Disease Resistance and Cold Tolerance.</title>
        <authorList>
            <person name="Chen X."/>
        </authorList>
    </citation>
    <scope>NUCLEOTIDE SEQUENCE [LARGE SCALE GENOMIC DNA]</scope>
    <source>
        <strain evidence="2">cv. Shandingzi</strain>
        <tissue evidence="1">Leaves</tissue>
    </source>
</reference>
<organism evidence="1 2">
    <name type="scientific">Malus baccata</name>
    <name type="common">Siberian crab apple</name>
    <name type="synonym">Pyrus baccata</name>
    <dbReference type="NCBI Taxonomy" id="106549"/>
    <lineage>
        <taxon>Eukaryota</taxon>
        <taxon>Viridiplantae</taxon>
        <taxon>Streptophyta</taxon>
        <taxon>Embryophyta</taxon>
        <taxon>Tracheophyta</taxon>
        <taxon>Spermatophyta</taxon>
        <taxon>Magnoliopsida</taxon>
        <taxon>eudicotyledons</taxon>
        <taxon>Gunneridae</taxon>
        <taxon>Pentapetalae</taxon>
        <taxon>rosids</taxon>
        <taxon>fabids</taxon>
        <taxon>Rosales</taxon>
        <taxon>Rosaceae</taxon>
        <taxon>Amygdaloideae</taxon>
        <taxon>Maleae</taxon>
        <taxon>Malus</taxon>
    </lineage>
</organism>
<dbReference type="AlphaFoldDB" id="A0A540NHR5"/>
<name>A0A540NHR5_MALBA</name>